<organism evidence="2 3">
    <name type="scientific">Monosiga brevicollis</name>
    <name type="common">Choanoflagellate</name>
    <dbReference type="NCBI Taxonomy" id="81824"/>
    <lineage>
        <taxon>Eukaryota</taxon>
        <taxon>Choanoflagellata</taxon>
        <taxon>Craspedida</taxon>
        <taxon>Salpingoecidae</taxon>
        <taxon>Monosiga</taxon>
    </lineage>
</organism>
<evidence type="ECO:0000313" key="2">
    <source>
        <dbReference type="EMBL" id="EDQ90734.1"/>
    </source>
</evidence>
<dbReference type="EMBL" id="CH991547">
    <property type="protein sequence ID" value="EDQ90734.1"/>
    <property type="molecule type" value="Genomic_DNA"/>
</dbReference>
<keyword evidence="1" id="KW-1133">Transmembrane helix</keyword>
<evidence type="ECO:0000256" key="1">
    <source>
        <dbReference type="SAM" id="Phobius"/>
    </source>
</evidence>
<dbReference type="AlphaFoldDB" id="A9UWA8"/>
<dbReference type="RefSeq" id="XP_001744785.1">
    <property type="nucleotide sequence ID" value="XM_001744733.1"/>
</dbReference>
<reference evidence="2 3" key="1">
    <citation type="journal article" date="2008" name="Nature">
        <title>The genome of the choanoflagellate Monosiga brevicollis and the origin of metazoans.</title>
        <authorList>
            <consortium name="JGI Sequencing"/>
            <person name="King N."/>
            <person name="Westbrook M.J."/>
            <person name="Young S.L."/>
            <person name="Kuo A."/>
            <person name="Abedin M."/>
            <person name="Chapman J."/>
            <person name="Fairclough S."/>
            <person name="Hellsten U."/>
            <person name="Isogai Y."/>
            <person name="Letunic I."/>
            <person name="Marr M."/>
            <person name="Pincus D."/>
            <person name="Putnam N."/>
            <person name="Rokas A."/>
            <person name="Wright K.J."/>
            <person name="Zuzow R."/>
            <person name="Dirks W."/>
            <person name="Good M."/>
            <person name="Goodstein D."/>
            <person name="Lemons D."/>
            <person name="Li W."/>
            <person name="Lyons J.B."/>
            <person name="Morris A."/>
            <person name="Nichols S."/>
            <person name="Richter D.J."/>
            <person name="Salamov A."/>
            <person name="Bork P."/>
            <person name="Lim W.A."/>
            <person name="Manning G."/>
            <person name="Miller W.T."/>
            <person name="McGinnis W."/>
            <person name="Shapiro H."/>
            <person name="Tjian R."/>
            <person name="Grigoriev I.V."/>
            <person name="Rokhsar D."/>
        </authorList>
    </citation>
    <scope>NUCLEOTIDE SEQUENCE [LARGE SCALE GENOMIC DNA]</scope>
    <source>
        <strain evidence="3">MX1 / ATCC 50154</strain>
    </source>
</reference>
<gene>
    <name evidence="2" type="ORF">MONBRDRAFT_31923</name>
</gene>
<protein>
    <submittedName>
        <fullName evidence="2">Uncharacterized protein</fullName>
    </submittedName>
</protein>
<dbReference type="GeneID" id="5889916"/>
<accession>A9UWA8</accession>
<keyword evidence="1" id="KW-0812">Transmembrane</keyword>
<feature type="transmembrane region" description="Helical" evidence="1">
    <location>
        <begin position="91"/>
        <end position="110"/>
    </location>
</feature>
<feature type="transmembrane region" description="Helical" evidence="1">
    <location>
        <begin position="7"/>
        <end position="29"/>
    </location>
</feature>
<dbReference type="KEGG" id="mbr:MONBRDRAFT_31923"/>
<sequence length="214" mass="23193">MAVTAPAVVVAVAVAVAVVAAVVALGAVVDAASERGGGKTLGKCCLRPLQKHIMWGALRGIARQAAAPKGARTLLSDRLPEVGKSAKNASLTYWFLAPAAGFLFVELFAYHDKKAPREWSHLNEDSTVFSWGVPKAPFSEDATKPRKVQQGIWERYMASRTPSIQEMDDAQSAVVTAQRNTAEQTRLRYAKDGTFKPDGERATQSDAITRYLYN</sequence>
<evidence type="ECO:0000313" key="3">
    <source>
        <dbReference type="Proteomes" id="UP000001357"/>
    </source>
</evidence>
<dbReference type="Proteomes" id="UP000001357">
    <property type="component" value="Unassembled WGS sequence"/>
</dbReference>
<keyword evidence="1" id="KW-0472">Membrane</keyword>
<proteinExistence type="predicted"/>
<keyword evidence="3" id="KW-1185">Reference proteome</keyword>
<name>A9UWA8_MONBE</name>
<dbReference type="InParanoid" id="A9UWA8"/>